<dbReference type="SMART" id="SM00382">
    <property type="entry name" value="AAA"/>
    <property type="match status" value="1"/>
</dbReference>
<evidence type="ECO:0000313" key="13">
    <source>
        <dbReference type="Proteomes" id="UP000243626"/>
    </source>
</evidence>
<evidence type="ECO:0000256" key="5">
    <source>
        <dbReference type="ARBA" id="ARBA00022840"/>
    </source>
</evidence>
<feature type="transmembrane region" description="Helical" evidence="9">
    <location>
        <begin position="16"/>
        <end position="37"/>
    </location>
</feature>
<dbReference type="CDD" id="cd18544">
    <property type="entry name" value="ABC_6TM_TmrA_like"/>
    <property type="match status" value="1"/>
</dbReference>
<feature type="transmembrane region" description="Helical" evidence="9">
    <location>
        <begin position="128"/>
        <end position="152"/>
    </location>
</feature>
<dbReference type="GO" id="GO:0005524">
    <property type="term" value="F:ATP binding"/>
    <property type="evidence" value="ECO:0007669"/>
    <property type="project" value="UniProtKB-KW"/>
</dbReference>
<dbReference type="AlphaFoldDB" id="A0AAF0YNU1"/>
<evidence type="ECO:0000256" key="1">
    <source>
        <dbReference type="ARBA" id="ARBA00004651"/>
    </source>
</evidence>
<keyword evidence="5 12" id="KW-0067">ATP-binding</keyword>
<dbReference type="EMBL" id="CP136964">
    <property type="protein sequence ID" value="WOS96924.1"/>
    <property type="molecule type" value="Genomic_DNA"/>
</dbReference>
<dbReference type="PANTHER" id="PTHR24221:SF430">
    <property type="entry name" value="MULTIDRUG RESISTANCE ABC TRANSPORTER ATP-BINDING_PERMEASE PROTEIN YHEH-RELATED"/>
    <property type="match status" value="1"/>
</dbReference>
<keyword evidence="2" id="KW-0813">Transport</keyword>
<accession>A0AAF0YNU1</accession>
<protein>
    <submittedName>
        <fullName evidence="12">ABC transporter ATP-binding protein</fullName>
    </submittedName>
</protein>
<evidence type="ECO:0000259" key="10">
    <source>
        <dbReference type="PROSITE" id="PS50893"/>
    </source>
</evidence>
<evidence type="ECO:0000256" key="7">
    <source>
        <dbReference type="ARBA" id="ARBA00023136"/>
    </source>
</evidence>
<keyword evidence="4" id="KW-0547">Nucleotide-binding</keyword>
<dbReference type="Gene3D" id="3.40.50.300">
    <property type="entry name" value="P-loop containing nucleotide triphosphate hydrolases"/>
    <property type="match status" value="1"/>
</dbReference>
<dbReference type="InterPro" id="IPR017871">
    <property type="entry name" value="ABC_transporter-like_CS"/>
</dbReference>
<dbReference type="InterPro" id="IPR003593">
    <property type="entry name" value="AAA+_ATPase"/>
</dbReference>
<dbReference type="PANTHER" id="PTHR24221">
    <property type="entry name" value="ATP-BINDING CASSETTE SUB-FAMILY B"/>
    <property type="match status" value="1"/>
</dbReference>
<dbReference type="PROSITE" id="PS50929">
    <property type="entry name" value="ABC_TM1F"/>
    <property type="match status" value="1"/>
</dbReference>
<dbReference type="InterPro" id="IPR011527">
    <property type="entry name" value="ABC1_TM_dom"/>
</dbReference>
<evidence type="ECO:0000259" key="11">
    <source>
        <dbReference type="PROSITE" id="PS50929"/>
    </source>
</evidence>
<reference evidence="13" key="1">
    <citation type="submission" date="2017-09" db="EMBL/GenBank/DDBJ databases">
        <title>Bacterial strain isolated from the female urinary microbiota.</title>
        <authorList>
            <person name="Thomas-White K."/>
            <person name="Kumar N."/>
            <person name="Forster S."/>
            <person name="Putonti C."/>
            <person name="Lawley T."/>
            <person name="Wolfe A.J."/>
        </authorList>
    </citation>
    <scope>NUCLEOTIDE SEQUENCE [LARGE SCALE GENOMIC DNA]</scope>
    <source>
        <strain evidence="13">UMB0959</strain>
    </source>
</reference>
<sequence>MNQLKRLYEFTAGHRSLLLFGIVLNLIAVGLNLLGPFLLKIILDNYLVKENVVVKGLIIMLFIYLIVQVTNGLIGYFSRIITLKAGSKVIQAIRLKVFRHVQKLPVRYFDNLPAGKVVARITNDTETILNVFTSVLTQVITSVFTILGVVIASFFVNVYAGLLMILVLPFLFLWLYLYRKASNKFNMTKRERNSEMNASINESISGMSVIQAFNNEEKVFNEFSKLNEDYYKSSVRLSRLNALTNTNLIESLRSVVLMILIFVFSYMFVFQNTAWSVGSMYLMIDYAGKIMMPLYAIIGVFDIIEQARVATNKVFELLDEEEEREDHQELQTFKGNIEFNDVTFSYNKGHRVLNNINFKVKENETLALVGHTGSGKSSIINLLMRFYDPDSGEILFDGVDTKTLNKQSMRSHMAIVLQDPYIYNGTLLYNIRLGSEDITEEEAIDALISVGGEMILERFENGIHEELIESGSTLSLGERQLISFARALAFKPTLLILDEATSNVDSETEQLVQNAMKVVSSNRTTVIIAHRLSTIQHANNILLLDKGNIVESGNHEQLLKLGGKYQEMYHKQVMRKE</sequence>
<feature type="domain" description="ABC transporter" evidence="10">
    <location>
        <begin position="337"/>
        <end position="571"/>
    </location>
</feature>
<dbReference type="GO" id="GO:0005886">
    <property type="term" value="C:plasma membrane"/>
    <property type="evidence" value="ECO:0007669"/>
    <property type="project" value="UniProtKB-SubCell"/>
</dbReference>
<feature type="transmembrane region" description="Helical" evidence="9">
    <location>
        <begin position="57"/>
        <end position="78"/>
    </location>
</feature>
<dbReference type="KEGG" id="nmy:CJ229_004245"/>
<comment type="function">
    <text evidence="8">May be involved in multidrug export. Transmembrane domains (TMD) form a pore in the cell membrane and the ATP-binding domain (NBD) is responsible for energy generation.</text>
</comment>
<evidence type="ECO:0000256" key="9">
    <source>
        <dbReference type="SAM" id="Phobius"/>
    </source>
</evidence>
<dbReference type="InterPro" id="IPR003439">
    <property type="entry name" value="ABC_transporter-like_ATP-bd"/>
</dbReference>
<dbReference type="Pfam" id="PF00664">
    <property type="entry name" value="ABC_membrane"/>
    <property type="match status" value="1"/>
</dbReference>
<dbReference type="InterPro" id="IPR036640">
    <property type="entry name" value="ABC1_TM_sf"/>
</dbReference>
<gene>
    <name evidence="12" type="ORF">CJ229_004245</name>
</gene>
<dbReference type="GO" id="GO:0140359">
    <property type="term" value="F:ABC-type transporter activity"/>
    <property type="evidence" value="ECO:0007669"/>
    <property type="project" value="InterPro"/>
</dbReference>
<dbReference type="Gene3D" id="1.20.1560.10">
    <property type="entry name" value="ABC transporter type 1, transmembrane domain"/>
    <property type="match status" value="1"/>
</dbReference>
<keyword evidence="6 9" id="KW-1133">Transmembrane helix</keyword>
<dbReference type="InterPro" id="IPR027417">
    <property type="entry name" value="P-loop_NTPase"/>
</dbReference>
<dbReference type="Proteomes" id="UP000243626">
    <property type="component" value="Chromosome"/>
</dbReference>
<dbReference type="Pfam" id="PF00005">
    <property type="entry name" value="ABC_tran"/>
    <property type="match status" value="1"/>
</dbReference>
<comment type="subcellular location">
    <subcellularLocation>
        <location evidence="1">Cell membrane</location>
        <topology evidence="1">Multi-pass membrane protein</topology>
    </subcellularLocation>
</comment>
<dbReference type="RefSeq" id="WP_102167674.1">
    <property type="nucleotide sequence ID" value="NZ_CP136964.1"/>
</dbReference>
<proteinExistence type="predicted"/>
<evidence type="ECO:0000256" key="2">
    <source>
        <dbReference type="ARBA" id="ARBA00022448"/>
    </source>
</evidence>
<feature type="transmembrane region" description="Helical" evidence="9">
    <location>
        <begin position="286"/>
        <end position="304"/>
    </location>
</feature>
<keyword evidence="3 9" id="KW-0812">Transmembrane</keyword>
<organism evidence="12 13">
    <name type="scientific">Nosocomiicoccus massiliensis</name>
    <dbReference type="NCBI Taxonomy" id="1232430"/>
    <lineage>
        <taxon>Bacteria</taxon>
        <taxon>Bacillati</taxon>
        <taxon>Bacillota</taxon>
        <taxon>Bacilli</taxon>
        <taxon>Bacillales</taxon>
        <taxon>Staphylococcaceae</taxon>
        <taxon>Nosocomiicoccus</taxon>
    </lineage>
</organism>
<keyword evidence="7 9" id="KW-0472">Membrane</keyword>
<dbReference type="GO" id="GO:0034040">
    <property type="term" value="F:ATPase-coupled lipid transmembrane transporter activity"/>
    <property type="evidence" value="ECO:0007669"/>
    <property type="project" value="TreeGrafter"/>
</dbReference>
<feature type="transmembrane region" description="Helical" evidence="9">
    <location>
        <begin position="158"/>
        <end position="177"/>
    </location>
</feature>
<dbReference type="SUPFAM" id="SSF90123">
    <property type="entry name" value="ABC transporter transmembrane region"/>
    <property type="match status" value="1"/>
</dbReference>
<evidence type="ECO:0000313" key="12">
    <source>
        <dbReference type="EMBL" id="WOS96924.1"/>
    </source>
</evidence>
<name>A0AAF0YNU1_9STAP</name>
<feature type="transmembrane region" description="Helical" evidence="9">
    <location>
        <begin position="255"/>
        <end position="274"/>
    </location>
</feature>
<dbReference type="GO" id="GO:0016887">
    <property type="term" value="F:ATP hydrolysis activity"/>
    <property type="evidence" value="ECO:0007669"/>
    <property type="project" value="InterPro"/>
</dbReference>
<evidence type="ECO:0000256" key="6">
    <source>
        <dbReference type="ARBA" id="ARBA00022989"/>
    </source>
</evidence>
<evidence type="ECO:0000256" key="3">
    <source>
        <dbReference type="ARBA" id="ARBA00022692"/>
    </source>
</evidence>
<dbReference type="InterPro" id="IPR039421">
    <property type="entry name" value="Type_1_exporter"/>
</dbReference>
<reference evidence="12 13" key="2">
    <citation type="submission" date="2023-10" db="EMBL/GenBank/DDBJ databases">
        <authorList>
            <person name="Choi B."/>
        </authorList>
    </citation>
    <scope>NUCLEOTIDE SEQUENCE [LARGE SCALE GENOMIC DNA]</scope>
    <source>
        <strain evidence="12 13">UMB0959</strain>
    </source>
</reference>
<dbReference type="FunFam" id="3.40.50.300:FF:000604">
    <property type="entry name" value="ABC transporter B family member 28"/>
    <property type="match status" value="1"/>
</dbReference>
<dbReference type="GO" id="GO:0005737">
    <property type="term" value="C:cytoplasm"/>
    <property type="evidence" value="ECO:0007669"/>
    <property type="project" value="UniProtKB-ARBA"/>
</dbReference>
<evidence type="ECO:0000256" key="8">
    <source>
        <dbReference type="ARBA" id="ARBA00025074"/>
    </source>
</evidence>
<dbReference type="PROSITE" id="PS00211">
    <property type="entry name" value="ABC_TRANSPORTER_1"/>
    <property type="match status" value="1"/>
</dbReference>
<feature type="domain" description="ABC transmembrane type-1" evidence="11">
    <location>
        <begin position="19"/>
        <end position="306"/>
    </location>
</feature>
<dbReference type="SUPFAM" id="SSF52540">
    <property type="entry name" value="P-loop containing nucleoside triphosphate hydrolases"/>
    <property type="match status" value="1"/>
</dbReference>
<keyword evidence="13" id="KW-1185">Reference proteome</keyword>
<evidence type="ECO:0000256" key="4">
    <source>
        <dbReference type="ARBA" id="ARBA00022741"/>
    </source>
</evidence>
<dbReference type="PROSITE" id="PS50893">
    <property type="entry name" value="ABC_TRANSPORTER_2"/>
    <property type="match status" value="1"/>
</dbReference>